<dbReference type="Gene3D" id="2.40.128.270">
    <property type="match status" value="1"/>
</dbReference>
<feature type="signal peptide" evidence="2">
    <location>
        <begin position="1"/>
        <end position="31"/>
    </location>
</feature>
<evidence type="ECO:0000256" key="1">
    <source>
        <dbReference type="SAM" id="MobiDB-lite"/>
    </source>
</evidence>
<dbReference type="EMBL" id="JAFIDA010000001">
    <property type="protein sequence ID" value="MBP1326920.1"/>
    <property type="molecule type" value="Genomic_DNA"/>
</dbReference>
<name>A0A940PPR7_9MICO</name>
<dbReference type="AlphaFoldDB" id="A0A940PPR7"/>
<reference evidence="4" key="1">
    <citation type="submission" date="2021-02" db="EMBL/GenBank/DDBJ databases">
        <title>Sequencing the genomes of 1000 actinobacteria strains.</title>
        <authorList>
            <person name="Klenk H.-P."/>
        </authorList>
    </citation>
    <scope>NUCLEOTIDE SEQUENCE</scope>
    <source>
        <strain evidence="4">DSM 22850</strain>
    </source>
</reference>
<gene>
    <name evidence="4" type="ORF">JOF28_002152</name>
</gene>
<dbReference type="InterPro" id="IPR005184">
    <property type="entry name" value="DUF306_Meta_HslJ"/>
</dbReference>
<keyword evidence="4" id="KW-0346">Stress response</keyword>
<keyword evidence="5" id="KW-1185">Reference proteome</keyword>
<evidence type="ECO:0000256" key="2">
    <source>
        <dbReference type="SAM" id="SignalP"/>
    </source>
</evidence>
<comment type="caution">
    <text evidence="4">The sequence shown here is derived from an EMBL/GenBank/DDBJ whole genome shotgun (WGS) entry which is preliminary data.</text>
</comment>
<sequence length="157" mass="16137">MTRKANKNRSRSALISLVGVSFLAVTLSACASSASGDPSAPKIQGQGQNQGQTTDPADTVAPPAELLGTWSSDAKGEPTPVFANEGAVTGTDGCNRISSTFTFNGERAVLAPFASTKMACQGVDDWLKGASEVALDGDVLQVFNNKGDEIGTLDRAS</sequence>
<evidence type="ECO:0000259" key="3">
    <source>
        <dbReference type="Pfam" id="PF03724"/>
    </source>
</evidence>
<dbReference type="PROSITE" id="PS51257">
    <property type="entry name" value="PROKAR_LIPOPROTEIN"/>
    <property type="match status" value="1"/>
</dbReference>
<feature type="chain" id="PRO_5036936736" evidence="2">
    <location>
        <begin position="32"/>
        <end position="157"/>
    </location>
</feature>
<dbReference type="Pfam" id="PF03724">
    <property type="entry name" value="META"/>
    <property type="match status" value="1"/>
</dbReference>
<proteinExistence type="predicted"/>
<dbReference type="InterPro" id="IPR038670">
    <property type="entry name" value="HslJ-like_sf"/>
</dbReference>
<evidence type="ECO:0000313" key="5">
    <source>
        <dbReference type="Proteomes" id="UP000675163"/>
    </source>
</evidence>
<dbReference type="Proteomes" id="UP000675163">
    <property type="component" value="Unassembled WGS sequence"/>
</dbReference>
<protein>
    <submittedName>
        <fullName evidence="4">Heat shock protein HslJ</fullName>
    </submittedName>
</protein>
<evidence type="ECO:0000313" key="4">
    <source>
        <dbReference type="EMBL" id="MBP1326920.1"/>
    </source>
</evidence>
<dbReference type="RefSeq" id="WP_209705748.1">
    <property type="nucleotide sequence ID" value="NZ_JAFIDA010000001.1"/>
</dbReference>
<feature type="domain" description="DUF306" evidence="3">
    <location>
        <begin position="80"/>
        <end position="150"/>
    </location>
</feature>
<keyword evidence="2" id="KW-0732">Signal</keyword>
<organism evidence="4 5">
    <name type="scientific">Leucobacter exalbidus</name>
    <dbReference type="NCBI Taxonomy" id="662960"/>
    <lineage>
        <taxon>Bacteria</taxon>
        <taxon>Bacillati</taxon>
        <taxon>Actinomycetota</taxon>
        <taxon>Actinomycetes</taxon>
        <taxon>Micrococcales</taxon>
        <taxon>Microbacteriaceae</taxon>
        <taxon>Leucobacter</taxon>
    </lineage>
</organism>
<accession>A0A940PPR7</accession>
<feature type="region of interest" description="Disordered" evidence="1">
    <location>
        <begin position="35"/>
        <end position="62"/>
    </location>
</feature>